<evidence type="ECO:0000313" key="8">
    <source>
        <dbReference type="Proteomes" id="UP000552241"/>
    </source>
</evidence>
<dbReference type="GO" id="GO:0016020">
    <property type="term" value="C:membrane"/>
    <property type="evidence" value="ECO:0007669"/>
    <property type="project" value="UniProtKB-SubCell"/>
</dbReference>
<dbReference type="GO" id="GO:0030416">
    <property type="term" value="P:methylamine metabolic process"/>
    <property type="evidence" value="ECO:0007669"/>
    <property type="project" value="InterPro"/>
</dbReference>
<evidence type="ECO:0000313" key="7">
    <source>
        <dbReference type="EMBL" id="MBA5630326.1"/>
    </source>
</evidence>
<accession>A0A838ZTL4</accession>
<evidence type="ECO:0000259" key="6">
    <source>
        <dbReference type="Pfam" id="PF07291"/>
    </source>
</evidence>
<keyword evidence="4 5" id="KW-0472">Membrane</keyword>
<organism evidence="7 8">
    <name type="scientific">Moheibacter lacus</name>
    <dbReference type="NCBI Taxonomy" id="2745851"/>
    <lineage>
        <taxon>Bacteria</taxon>
        <taxon>Pseudomonadati</taxon>
        <taxon>Bacteroidota</taxon>
        <taxon>Flavobacteriia</taxon>
        <taxon>Flavobacteriales</taxon>
        <taxon>Weeksellaceae</taxon>
        <taxon>Moheibacter</taxon>
    </lineage>
</organism>
<dbReference type="EMBL" id="JACDZE010000004">
    <property type="protein sequence ID" value="MBA5630326.1"/>
    <property type="molecule type" value="Genomic_DNA"/>
</dbReference>
<feature type="domain" description="Methylamine utilisation protein MauE" evidence="6">
    <location>
        <begin position="11"/>
        <end position="137"/>
    </location>
</feature>
<dbReference type="InterPro" id="IPR009908">
    <property type="entry name" value="Methylamine_util_MauE"/>
</dbReference>
<protein>
    <recommendedName>
        <fullName evidence="6">Methylamine utilisation protein MauE domain-containing protein</fullName>
    </recommendedName>
</protein>
<evidence type="ECO:0000256" key="4">
    <source>
        <dbReference type="ARBA" id="ARBA00023136"/>
    </source>
</evidence>
<feature type="transmembrane region" description="Helical" evidence="5">
    <location>
        <begin position="80"/>
        <end position="102"/>
    </location>
</feature>
<evidence type="ECO:0000256" key="3">
    <source>
        <dbReference type="ARBA" id="ARBA00022989"/>
    </source>
</evidence>
<dbReference type="AlphaFoldDB" id="A0A838ZTL4"/>
<dbReference type="RefSeq" id="WP_182043927.1">
    <property type="nucleotide sequence ID" value="NZ_JACDZE010000004.1"/>
</dbReference>
<name>A0A838ZTL4_9FLAO</name>
<reference evidence="7 8" key="1">
    <citation type="submission" date="2020-07" db="EMBL/GenBank/DDBJ databases">
        <title>Moheibacter lacus sp. nov., a member of the family Flavobacteriaceae isolated from freshwater lake sediment.</title>
        <authorList>
            <person name="Liu Y."/>
        </authorList>
    </citation>
    <scope>NUCLEOTIDE SEQUENCE [LARGE SCALE GENOMIC DNA]</scope>
    <source>
        <strain evidence="7 8">BDHS18</strain>
    </source>
</reference>
<proteinExistence type="predicted"/>
<evidence type="ECO:0000256" key="2">
    <source>
        <dbReference type="ARBA" id="ARBA00022692"/>
    </source>
</evidence>
<evidence type="ECO:0000256" key="1">
    <source>
        <dbReference type="ARBA" id="ARBA00004141"/>
    </source>
</evidence>
<evidence type="ECO:0000256" key="5">
    <source>
        <dbReference type="SAM" id="Phobius"/>
    </source>
</evidence>
<comment type="caution">
    <text evidence="7">The sequence shown here is derived from an EMBL/GenBank/DDBJ whole genome shotgun (WGS) entry which is preliminary data.</text>
</comment>
<dbReference type="Pfam" id="PF07291">
    <property type="entry name" value="MauE"/>
    <property type="match status" value="1"/>
</dbReference>
<gene>
    <name evidence="7" type="ORF">HU137_11135</name>
</gene>
<keyword evidence="2 5" id="KW-0812">Transmembrane</keyword>
<keyword evidence="3 5" id="KW-1133">Transmembrane helix</keyword>
<comment type="subcellular location">
    <subcellularLocation>
        <location evidence="1">Membrane</location>
        <topology evidence="1">Multi-pass membrane protein</topology>
    </subcellularLocation>
</comment>
<dbReference type="Proteomes" id="UP000552241">
    <property type="component" value="Unassembled WGS sequence"/>
</dbReference>
<keyword evidence="8" id="KW-1185">Reference proteome</keyword>
<sequence length="494" mass="57147">MGINIDIKKKKLIVYFICYLYIVLFVYASVSKILEFQDFQTQLGQSPVLGAFAVPISYGIILIEMMVSMLLIFEKSRVVGLYLSFLLMVMFTAYIVIILNFTSFTPCSCGGVLEDLGWTEHLIFNVVFILLAILALVSLVDNIRPIIFKITGLFLFGISLVAVLYGLSEKEIKRNNAFQRKYIPHRLEELGSFPLESNAFYIAGIDDQNIYLGNYNAPLYLKVIRRDLRASELIKIEIENYNLPFKRIKIHVQIPYFFIGDGTVPVLLRGKTSDWKGEVFSKGEAYFYDFQVLDSNQILISTTRTKSQANVLGILRKRNNTVDLILSDSILKSQIDGTFDTDGDLLWNAPMNQMVFVYYYRNQFEVANKRLSFLFTGKTIDTISRAQIDVGYYKKENVYKLGKSTLVNKTSSVWGNHLYINSERLGKYENEKVLKSAGIIDVYDLNRKEYRHSFYFYHQRDQKLKEFRVIKDTIIAIVEDQLWVQKIKPEYFAD</sequence>
<feature type="transmembrane region" description="Helical" evidence="5">
    <location>
        <begin position="147"/>
        <end position="167"/>
    </location>
</feature>
<feature type="transmembrane region" description="Helical" evidence="5">
    <location>
        <begin position="12"/>
        <end position="30"/>
    </location>
</feature>
<feature type="transmembrane region" description="Helical" evidence="5">
    <location>
        <begin position="122"/>
        <end position="140"/>
    </location>
</feature>
<feature type="transmembrane region" description="Helical" evidence="5">
    <location>
        <begin position="50"/>
        <end position="73"/>
    </location>
</feature>